<protein>
    <submittedName>
        <fullName evidence="8">FIST N-terminal domain-containing protein</fullName>
    </submittedName>
</protein>
<keyword evidence="9" id="KW-1185">Reference proteome</keyword>
<dbReference type="InterPro" id="IPR013702">
    <property type="entry name" value="FIST_domain_N"/>
</dbReference>
<proteinExistence type="predicted"/>
<evidence type="ECO:0000256" key="2">
    <source>
        <dbReference type="ARBA" id="ARBA00022475"/>
    </source>
</evidence>
<dbReference type="InterPro" id="IPR019494">
    <property type="entry name" value="FIST_C"/>
</dbReference>
<dbReference type="PANTHER" id="PTHR14939:SF5">
    <property type="entry name" value="F-BOX ONLY PROTEIN 22"/>
    <property type="match status" value="1"/>
</dbReference>
<keyword evidence="2" id="KW-1003">Cell membrane</keyword>
<evidence type="ECO:0000259" key="6">
    <source>
        <dbReference type="SMART" id="SM00897"/>
    </source>
</evidence>
<reference evidence="9" key="1">
    <citation type="journal article" date="2019" name="Int. J. Syst. Evol. Microbiol.">
        <title>The Global Catalogue of Microorganisms (GCM) 10K type strain sequencing project: providing services to taxonomists for standard genome sequencing and annotation.</title>
        <authorList>
            <consortium name="The Broad Institute Genomics Platform"/>
            <consortium name="The Broad Institute Genome Sequencing Center for Infectious Disease"/>
            <person name="Wu L."/>
            <person name="Ma J."/>
        </authorList>
    </citation>
    <scope>NUCLEOTIDE SEQUENCE [LARGE SCALE GENOMIC DNA]</scope>
    <source>
        <strain evidence="9">CGMCC 4.7397</strain>
    </source>
</reference>
<evidence type="ECO:0000313" key="8">
    <source>
        <dbReference type="EMBL" id="MFC5950857.1"/>
    </source>
</evidence>
<dbReference type="Pfam" id="PF08495">
    <property type="entry name" value="FIST"/>
    <property type="match status" value="1"/>
</dbReference>
<dbReference type="PANTHER" id="PTHR14939">
    <property type="entry name" value="F-BOX ONLY PROTEIN 22"/>
    <property type="match status" value="1"/>
</dbReference>
<dbReference type="SMART" id="SM01204">
    <property type="entry name" value="FIST_C"/>
    <property type="match status" value="1"/>
</dbReference>
<comment type="caution">
    <text evidence="8">The sequence shown here is derived from an EMBL/GenBank/DDBJ whole genome shotgun (WGS) entry which is preliminary data.</text>
</comment>
<evidence type="ECO:0000256" key="5">
    <source>
        <dbReference type="ARBA" id="ARBA00023136"/>
    </source>
</evidence>
<keyword evidence="3" id="KW-0812">Transmembrane</keyword>
<evidence type="ECO:0000256" key="4">
    <source>
        <dbReference type="ARBA" id="ARBA00022989"/>
    </source>
</evidence>
<organism evidence="8 9">
    <name type="scientific">Pseudonocardia lutea</name>
    <dbReference type="NCBI Taxonomy" id="2172015"/>
    <lineage>
        <taxon>Bacteria</taxon>
        <taxon>Bacillati</taxon>
        <taxon>Actinomycetota</taxon>
        <taxon>Actinomycetes</taxon>
        <taxon>Pseudonocardiales</taxon>
        <taxon>Pseudonocardiaceae</taxon>
        <taxon>Pseudonocardia</taxon>
    </lineage>
</organism>
<feature type="domain" description="FIST C-domain" evidence="7">
    <location>
        <begin position="236"/>
        <end position="375"/>
    </location>
</feature>
<name>A0ABW1IB88_9PSEU</name>
<keyword evidence="4" id="KW-1133">Transmembrane helix</keyword>
<accession>A0ABW1IB88</accession>
<dbReference type="Pfam" id="PF10442">
    <property type="entry name" value="FIST_C"/>
    <property type="match status" value="1"/>
</dbReference>
<dbReference type="RefSeq" id="WP_379568263.1">
    <property type="nucleotide sequence ID" value="NZ_JBHSQK010000057.1"/>
</dbReference>
<evidence type="ECO:0000313" key="9">
    <source>
        <dbReference type="Proteomes" id="UP001596119"/>
    </source>
</evidence>
<evidence type="ECO:0000256" key="3">
    <source>
        <dbReference type="ARBA" id="ARBA00022692"/>
    </source>
</evidence>
<dbReference type="PIRSF" id="PIRSF018953">
    <property type="entry name" value="UCP018953"/>
    <property type="match status" value="1"/>
</dbReference>
<evidence type="ECO:0000256" key="1">
    <source>
        <dbReference type="ARBA" id="ARBA00004651"/>
    </source>
</evidence>
<feature type="domain" description="FIST" evidence="6">
    <location>
        <begin position="39"/>
        <end position="235"/>
    </location>
</feature>
<evidence type="ECO:0000259" key="7">
    <source>
        <dbReference type="SMART" id="SM01204"/>
    </source>
</evidence>
<keyword evidence="5" id="KW-0472">Membrane</keyword>
<dbReference type="Proteomes" id="UP001596119">
    <property type="component" value="Unassembled WGS sequence"/>
</dbReference>
<sequence length="392" mass="39703">MKDSDDGRIFGDGLAVGPDLRGAAEVATAQALSGFGGRTPDLLVVFVATGREGDPDEAAAAAAHAMEIAGARAAVGTTAHGVIAGGRGVEQEPSVSVFAAALPGVPLDTFRLGARRGPDGITVTGTPPAAASADPEAAILLVDPYSFPVAGYLERSDELLPGLPLMGGLASVGATPGGNRLLLDGEVLDGGAAGVLIGRGAGVRTVVSQGCRPIGPPMIVTAAKASLLLELAGEQAYAKLGAIVRALPAEERHQVAQSLHLGVAIDEYADEHGRGDFLIRGVMGIDPEAGAVAVGDVVEVGRTVQFQVRDAAGAGEDLAHLLDDLPRMRGALLFSCNGRGTVMFPDSDHDSRIVRSELGDVPVAGFFAAGEIGPVGGRNHLHSFTASVLAFE</sequence>
<dbReference type="InterPro" id="IPR016741">
    <property type="entry name" value="UCP018953"/>
</dbReference>
<dbReference type="EMBL" id="JBHSQK010000057">
    <property type="protein sequence ID" value="MFC5950857.1"/>
    <property type="molecule type" value="Genomic_DNA"/>
</dbReference>
<dbReference type="SMART" id="SM00897">
    <property type="entry name" value="FIST"/>
    <property type="match status" value="1"/>
</dbReference>
<comment type="subcellular location">
    <subcellularLocation>
        <location evidence="1">Cell membrane</location>
        <topology evidence="1">Multi-pass membrane protein</topology>
    </subcellularLocation>
</comment>
<gene>
    <name evidence="8" type="ORF">ACFQH9_21540</name>
</gene>